<dbReference type="SUPFAM" id="SSF51110">
    <property type="entry name" value="alpha-D-mannose-specific plant lectins"/>
    <property type="match status" value="1"/>
</dbReference>
<evidence type="ECO:0000259" key="1">
    <source>
        <dbReference type="PROSITE" id="PS50927"/>
    </source>
</evidence>
<dbReference type="PROSITE" id="PS50927">
    <property type="entry name" value="BULB_LECTIN"/>
    <property type="match status" value="1"/>
</dbReference>
<dbReference type="CDD" id="cd00028">
    <property type="entry name" value="B_lectin"/>
    <property type="match status" value="1"/>
</dbReference>
<dbReference type="InterPro" id="IPR001480">
    <property type="entry name" value="Bulb-type_lectin_dom"/>
</dbReference>
<keyword evidence="4" id="KW-1185">Reference proteome</keyword>
<dbReference type="SUPFAM" id="SSF54106">
    <property type="entry name" value="LysM domain"/>
    <property type="match status" value="1"/>
</dbReference>
<evidence type="ECO:0000259" key="2">
    <source>
        <dbReference type="PROSITE" id="PS51782"/>
    </source>
</evidence>
<dbReference type="CDD" id="cd00118">
    <property type="entry name" value="LysM"/>
    <property type="match status" value="1"/>
</dbReference>
<dbReference type="PROSITE" id="PS51782">
    <property type="entry name" value="LYSM"/>
    <property type="match status" value="1"/>
</dbReference>
<dbReference type="EMBL" id="WRPP01000010">
    <property type="protein sequence ID" value="MVU82773.1"/>
    <property type="molecule type" value="Genomic_DNA"/>
</dbReference>
<organism evidence="3 4">
    <name type="scientific">Nocardia terrae</name>
    <dbReference type="NCBI Taxonomy" id="2675851"/>
    <lineage>
        <taxon>Bacteria</taxon>
        <taxon>Bacillati</taxon>
        <taxon>Actinomycetota</taxon>
        <taxon>Actinomycetes</taxon>
        <taxon>Mycobacteriales</taxon>
        <taxon>Nocardiaceae</taxon>
        <taxon>Nocardia</taxon>
    </lineage>
</organism>
<dbReference type="Gene3D" id="3.10.350.10">
    <property type="entry name" value="LysM domain"/>
    <property type="match status" value="1"/>
</dbReference>
<dbReference type="InterPro" id="IPR036426">
    <property type="entry name" value="Bulb-type_lectin_dom_sf"/>
</dbReference>
<feature type="domain" description="LysM" evidence="2">
    <location>
        <begin position="129"/>
        <end position="176"/>
    </location>
</feature>
<evidence type="ECO:0000313" key="4">
    <source>
        <dbReference type="Proteomes" id="UP000466794"/>
    </source>
</evidence>
<dbReference type="Gene3D" id="2.90.10.10">
    <property type="entry name" value="Bulb-type lectin domain"/>
    <property type="match status" value="2"/>
</dbReference>
<dbReference type="InterPro" id="IPR036779">
    <property type="entry name" value="LysM_dom_sf"/>
</dbReference>
<sequence length="177" mass="18813">MSDTLQIGDELGLGQSLQNGTYTLTLQNDGNLVLNEPGDEVWASGTHGQDVQRAVMQDDGNFVLYKSDGSAAWSTETNGKGGTRLTLLPDRNLVLYAGDKAVWSTRTATDIPTSAAEAAASAPGASRPHTYTVGPGDTLELIAEHELGSRDRFMEIVRANGLDNPDMINVGQVLNIP</sequence>
<dbReference type="RefSeq" id="WP_328602721.1">
    <property type="nucleotide sequence ID" value="NZ_WRPP01000010.1"/>
</dbReference>
<gene>
    <name evidence="3" type="ORF">GPX89_36755</name>
</gene>
<dbReference type="AlphaFoldDB" id="A0A7K1V7Y7"/>
<dbReference type="Proteomes" id="UP000466794">
    <property type="component" value="Unassembled WGS sequence"/>
</dbReference>
<feature type="domain" description="Bulb-type lectin" evidence="1">
    <location>
        <begin position="2"/>
        <end position="108"/>
    </location>
</feature>
<evidence type="ECO:0000313" key="3">
    <source>
        <dbReference type="EMBL" id="MVU82773.1"/>
    </source>
</evidence>
<name>A0A7K1V7Y7_9NOCA</name>
<accession>A0A7K1V7Y7</accession>
<dbReference type="SMART" id="SM00257">
    <property type="entry name" value="LysM"/>
    <property type="match status" value="1"/>
</dbReference>
<dbReference type="InterPro" id="IPR018392">
    <property type="entry name" value="LysM"/>
</dbReference>
<proteinExistence type="predicted"/>
<protein>
    <submittedName>
        <fullName evidence="3">LysM peptidoglycan-binding domain-containing protein</fullName>
    </submittedName>
</protein>
<dbReference type="SMART" id="SM00108">
    <property type="entry name" value="B_lectin"/>
    <property type="match status" value="1"/>
</dbReference>
<comment type="caution">
    <text evidence="3">The sequence shown here is derived from an EMBL/GenBank/DDBJ whole genome shotgun (WGS) entry which is preliminary data.</text>
</comment>
<reference evidence="3 4" key="1">
    <citation type="submission" date="2019-12" db="EMBL/GenBank/DDBJ databases">
        <title>Nocardia sp. nov. ET3-3 isolated from soil.</title>
        <authorList>
            <person name="Kanchanasin P."/>
            <person name="Tanasupawat S."/>
            <person name="Yuki M."/>
            <person name="Kudo T."/>
        </authorList>
    </citation>
    <scope>NUCLEOTIDE SEQUENCE [LARGE SCALE GENOMIC DNA]</scope>
    <source>
        <strain evidence="3 4">ET3-3</strain>
    </source>
</reference>
<dbReference type="Pfam" id="PF01476">
    <property type="entry name" value="LysM"/>
    <property type="match status" value="1"/>
</dbReference>